<evidence type="ECO:0000313" key="2">
    <source>
        <dbReference type="Proteomes" id="UP000325576"/>
    </source>
</evidence>
<reference evidence="1 2" key="1">
    <citation type="journal article" date="2017" name="Poromechanics V (2013)">
        <title>Genomic Characterization of the Arsenic-Tolerant Actinobacterium, &lt;i&gt;Rhodococcus erythropolis&lt;/i&gt; S43.</title>
        <authorList>
            <person name="Retamal-Morales G."/>
            <person name="Mehnert M."/>
            <person name="Schwabe R."/>
            <person name="Tischler D."/>
            <person name="Schloemann M."/>
            <person name="Levican G.J."/>
        </authorList>
    </citation>
    <scope>NUCLEOTIDE SEQUENCE [LARGE SCALE GENOMIC DNA]</scope>
    <source>
        <strain evidence="1 2">S43</strain>
    </source>
</reference>
<organism evidence="1 2">
    <name type="scientific">Rhodococcus erythropolis</name>
    <name type="common">Arthrobacter picolinophilus</name>
    <dbReference type="NCBI Taxonomy" id="1833"/>
    <lineage>
        <taxon>Bacteria</taxon>
        <taxon>Bacillati</taxon>
        <taxon>Actinomycetota</taxon>
        <taxon>Actinomycetes</taxon>
        <taxon>Mycobacteriales</taxon>
        <taxon>Nocardiaceae</taxon>
        <taxon>Rhodococcus</taxon>
        <taxon>Rhodococcus erythropolis group</taxon>
    </lineage>
</organism>
<proteinExistence type="predicted"/>
<name>A0A0C2ZVI3_RHOER</name>
<dbReference type="AlphaFoldDB" id="A0A0C2ZVI3"/>
<dbReference type="EMBL" id="MRBO01000442">
    <property type="protein sequence ID" value="KAB2584418.1"/>
    <property type="molecule type" value="Genomic_DNA"/>
</dbReference>
<dbReference type="Proteomes" id="UP000325576">
    <property type="component" value="Unassembled WGS sequence"/>
</dbReference>
<accession>A0A0C2ZVI3</accession>
<evidence type="ECO:0000313" key="1">
    <source>
        <dbReference type="EMBL" id="KAB2584418.1"/>
    </source>
</evidence>
<gene>
    <name evidence="1" type="ORF">BS297_15890</name>
</gene>
<sequence length="66" mass="7820">MANRRKDRLVPAGFMRYEGEYDKAFYTIITFNGVRYEHIWPNGSTFNVGSKRLCRTDIFAIRKEVI</sequence>
<protein>
    <submittedName>
        <fullName evidence="1">Uncharacterized protein</fullName>
    </submittedName>
</protein>
<comment type="caution">
    <text evidence="1">The sequence shown here is derived from an EMBL/GenBank/DDBJ whole genome shotgun (WGS) entry which is preliminary data.</text>
</comment>